<proteinExistence type="predicted"/>
<dbReference type="RefSeq" id="WP_212773190.1">
    <property type="nucleotide sequence ID" value="NZ_AP024601.1"/>
</dbReference>
<evidence type="ECO:0000313" key="1">
    <source>
        <dbReference type="EMBL" id="BCU82903.1"/>
    </source>
</evidence>
<name>A0A8D5UHN7_9BACL</name>
<organism evidence="1 2">
    <name type="scientific">Polycladomyces abyssicola</name>
    <dbReference type="NCBI Taxonomy" id="1125966"/>
    <lineage>
        <taxon>Bacteria</taxon>
        <taxon>Bacillati</taxon>
        <taxon>Bacillota</taxon>
        <taxon>Bacilli</taxon>
        <taxon>Bacillales</taxon>
        <taxon>Thermoactinomycetaceae</taxon>
        <taxon>Polycladomyces</taxon>
    </lineage>
</organism>
<dbReference type="Proteomes" id="UP000677436">
    <property type="component" value="Chromosome"/>
</dbReference>
<gene>
    <name evidence="1" type="ORF">JIR001_26860</name>
</gene>
<protein>
    <submittedName>
        <fullName evidence="1">Uncharacterized protein</fullName>
    </submittedName>
</protein>
<reference evidence="1" key="1">
    <citation type="journal article" date="2013" name="Int. J. Syst. Evol. Microbiol.">
        <title>Polycladomyces abyssicola gen. nov., sp. nov., a thermophilic filamentous bacterium isolated from hemipelagic sediment.</title>
        <authorList>
            <person name="Tsubouchi T."/>
            <person name="Shimane Y."/>
            <person name="Mori K."/>
            <person name="Usui K."/>
            <person name="Hiraki T."/>
            <person name="Tame A."/>
            <person name="Uematsu K."/>
            <person name="Maruyama T."/>
            <person name="Hatada Y."/>
        </authorList>
    </citation>
    <scope>NUCLEOTIDE SEQUENCE</scope>
    <source>
        <strain evidence="1">JIR-001</strain>
    </source>
</reference>
<dbReference type="EMBL" id="AP024601">
    <property type="protein sequence ID" value="BCU82903.1"/>
    <property type="molecule type" value="Genomic_DNA"/>
</dbReference>
<accession>A0A8D5UHN7</accession>
<sequence>MRYLVAVVATVIAFGLTISLPLFSDGPRLPQPPKSVTLPDMSKLDTDSLHHIPPQYDLNGMLEQINQNNTKLGTVNANILNALKGINEKSNKTMNVSNKLSLVYQGLGDQGMILGDMRTVTGQQVVLSQNLNRLSRFLHSKMNLISASANKQVSEVQRLRAITLDTKSKLQSALSYNLEMERKLSAAADKSEKAANSLP</sequence>
<reference evidence="1" key="2">
    <citation type="journal article" date="2021" name="Microbiol. Resour. Announc.">
        <title>Complete Genome Sequence of Polycladomyces abyssicola JIR-001T, Isolated from Hemipelagic Sediment in Deep Seawater.</title>
        <authorList>
            <person name="Tsubouchi T."/>
            <person name="Kaneko Y."/>
        </authorList>
    </citation>
    <scope>NUCLEOTIDE SEQUENCE</scope>
    <source>
        <strain evidence="1">JIR-001</strain>
    </source>
</reference>
<dbReference type="KEGG" id="pabs:JIR001_26860"/>
<keyword evidence="2" id="KW-1185">Reference proteome</keyword>
<dbReference type="AlphaFoldDB" id="A0A8D5UHN7"/>
<evidence type="ECO:0000313" key="2">
    <source>
        <dbReference type="Proteomes" id="UP000677436"/>
    </source>
</evidence>